<evidence type="ECO:0000313" key="3">
    <source>
        <dbReference type="EMBL" id="OCH89210.1"/>
    </source>
</evidence>
<feature type="non-terminal residue" evidence="3">
    <location>
        <position position="1"/>
    </location>
</feature>
<proteinExistence type="predicted"/>
<keyword evidence="1" id="KW-0472">Membrane</keyword>
<protein>
    <recommendedName>
        <fullName evidence="2">DUF6533 domain-containing protein</fullName>
    </recommendedName>
</protein>
<feature type="domain" description="DUF6533" evidence="2">
    <location>
        <begin position="1"/>
        <end position="40"/>
    </location>
</feature>
<evidence type="ECO:0000313" key="4">
    <source>
        <dbReference type="Proteomes" id="UP000250043"/>
    </source>
</evidence>
<name>A0A8E2AVS9_9APHY</name>
<accession>A0A8E2AVS9</accession>
<dbReference type="InterPro" id="IPR045340">
    <property type="entry name" value="DUF6533"/>
</dbReference>
<dbReference type="EMBL" id="KV722432">
    <property type="protein sequence ID" value="OCH89210.1"/>
    <property type="molecule type" value="Genomic_DNA"/>
</dbReference>
<organism evidence="3 4">
    <name type="scientific">Obba rivulosa</name>
    <dbReference type="NCBI Taxonomy" id="1052685"/>
    <lineage>
        <taxon>Eukaryota</taxon>
        <taxon>Fungi</taxon>
        <taxon>Dikarya</taxon>
        <taxon>Basidiomycota</taxon>
        <taxon>Agaricomycotina</taxon>
        <taxon>Agaricomycetes</taxon>
        <taxon>Polyporales</taxon>
        <taxon>Gelatoporiaceae</taxon>
        <taxon>Obba</taxon>
    </lineage>
</organism>
<dbReference type="AlphaFoldDB" id="A0A8E2AVS9"/>
<sequence>AILFYDYCLTFHLELEQFWKRFTFSWASALFVANRYLPLLSLVPALIDYFWDLSESRLLLVHGIFAMICQIIVGALLTIRTYALYNRSKRVLSLLLVTGLVMPSCCVAIMVTYHCMAQLYTLDNAGAWGCMVGFDTLIFILTVIRAVRSESLWTGSLLRRMLRDGTFHTRLQAFSHRTSLRHYLLRSHDDGEHCKHRDASGTCTNSFS</sequence>
<dbReference type="OrthoDB" id="2768862at2759"/>
<evidence type="ECO:0000256" key="1">
    <source>
        <dbReference type="SAM" id="Phobius"/>
    </source>
</evidence>
<dbReference type="Pfam" id="PF20151">
    <property type="entry name" value="DUF6533"/>
    <property type="match status" value="1"/>
</dbReference>
<feature type="transmembrane region" description="Helical" evidence="1">
    <location>
        <begin position="59"/>
        <end position="79"/>
    </location>
</feature>
<gene>
    <name evidence="3" type="ORF">OBBRIDRAFT_733000</name>
</gene>
<reference evidence="3 4" key="1">
    <citation type="submission" date="2016-07" db="EMBL/GenBank/DDBJ databases">
        <title>Draft genome of the white-rot fungus Obba rivulosa 3A-2.</title>
        <authorList>
            <consortium name="DOE Joint Genome Institute"/>
            <person name="Miettinen O."/>
            <person name="Riley R."/>
            <person name="Acob R."/>
            <person name="Barry K."/>
            <person name="Cullen D."/>
            <person name="De Vries R."/>
            <person name="Hainaut M."/>
            <person name="Hatakka A."/>
            <person name="Henrissat B."/>
            <person name="Hilden K."/>
            <person name="Kuo R."/>
            <person name="Labutti K."/>
            <person name="Lipzen A."/>
            <person name="Makela M.R."/>
            <person name="Sandor L."/>
            <person name="Spatafora J.W."/>
            <person name="Grigoriev I.V."/>
            <person name="Hibbett D.S."/>
        </authorList>
    </citation>
    <scope>NUCLEOTIDE SEQUENCE [LARGE SCALE GENOMIC DNA]</scope>
    <source>
        <strain evidence="3 4">3A-2</strain>
    </source>
</reference>
<dbReference type="Proteomes" id="UP000250043">
    <property type="component" value="Unassembled WGS sequence"/>
</dbReference>
<evidence type="ECO:0000259" key="2">
    <source>
        <dbReference type="Pfam" id="PF20151"/>
    </source>
</evidence>
<feature type="transmembrane region" description="Helical" evidence="1">
    <location>
        <begin position="24"/>
        <end position="47"/>
    </location>
</feature>
<keyword evidence="1" id="KW-0812">Transmembrane</keyword>
<feature type="transmembrane region" description="Helical" evidence="1">
    <location>
        <begin position="91"/>
        <end position="113"/>
    </location>
</feature>
<keyword evidence="1" id="KW-1133">Transmembrane helix</keyword>
<keyword evidence="4" id="KW-1185">Reference proteome</keyword>
<feature type="transmembrane region" description="Helical" evidence="1">
    <location>
        <begin position="125"/>
        <end position="144"/>
    </location>
</feature>